<dbReference type="Gene3D" id="2.40.30.10">
    <property type="entry name" value="Translation factors"/>
    <property type="match status" value="1"/>
</dbReference>
<evidence type="ECO:0000259" key="9">
    <source>
        <dbReference type="Pfam" id="PF00175"/>
    </source>
</evidence>
<dbReference type="GO" id="GO:0050667">
    <property type="term" value="P:homocysteine metabolic process"/>
    <property type="evidence" value="ECO:0007669"/>
    <property type="project" value="TreeGrafter"/>
</dbReference>
<evidence type="ECO:0000256" key="6">
    <source>
        <dbReference type="ARBA" id="ARBA00022857"/>
    </source>
</evidence>
<organism evidence="11 12">
    <name type="scientific">Clytia hemisphaerica</name>
    <dbReference type="NCBI Taxonomy" id="252671"/>
    <lineage>
        <taxon>Eukaryota</taxon>
        <taxon>Metazoa</taxon>
        <taxon>Cnidaria</taxon>
        <taxon>Hydrozoa</taxon>
        <taxon>Hydroidolina</taxon>
        <taxon>Leptothecata</taxon>
        <taxon>Obeliida</taxon>
        <taxon>Clytiidae</taxon>
        <taxon>Clytia</taxon>
    </lineage>
</organism>
<dbReference type="EnsemblMetazoa" id="CLYHEMT014004.4">
    <property type="protein sequence ID" value="CLYHEMP014004.4"/>
    <property type="gene ID" value="CLYHEMG014004"/>
</dbReference>
<dbReference type="InterPro" id="IPR001709">
    <property type="entry name" value="Flavoprot_Pyr_Nucl_cyt_Rdtase"/>
</dbReference>
<dbReference type="Gene3D" id="1.20.990.10">
    <property type="entry name" value="NADPH-cytochrome p450 Reductase, Chain A, domain 3"/>
    <property type="match status" value="1"/>
</dbReference>
<keyword evidence="8" id="KW-0472">Membrane</keyword>
<dbReference type="PANTHER" id="PTHR19384:SF84">
    <property type="entry name" value="METHIONINE SYNTHASE REDUCTASE"/>
    <property type="match status" value="1"/>
</dbReference>
<dbReference type="AlphaFoldDB" id="A0A7M5WWS3"/>
<name>A0A7M5WWS3_9CNID</name>
<evidence type="ECO:0000256" key="7">
    <source>
        <dbReference type="ARBA" id="ARBA00023002"/>
    </source>
</evidence>
<feature type="domain" description="Sulfite reductase [NADPH] flavoprotein alpha-component-like FAD-binding" evidence="10">
    <location>
        <begin position="67"/>
        <end position="151"/>
    </location>
</feature>
<keyword evidence="3" id="KW-0285">Flavoprotein</keyword>
<dbReference type="Pfam" id="PF00667">
    <property type="entry name" value="FAD_binding_1"/>
    <property type="match status" value="1"/>
</dbReference>
<keyword evidence="8" id="KW-0812">Transmembrane</keyword>
<dbReference type="GO" id="GO:0005829">
    <property type="term" value="C:cytosol"/>
    <property type="evidence" value="ECO:0007669"/>
    <property type="project" value="TreeGrafter"/>
</dbReference>
<evidence type="ECO:0000256" key="1">
    <source>
        <dbReference type="ARBA" id="ARBA00001917"/>
    </source>
</evidence>
<dbReference type="Pfam" id="PF00175">
    <property type="entry name" value="NAD_binding_1"/>
    <property type="match status" value="1"/>
</dbReference>
<evidence type="ECO:0000256" key="2">
    <source>
        <dbReference type="ARBA" id="ARBA00001974"/>
    </source>
</evidence>
<dbReference type="OrthoDB" id="427096at2759"/>
<evidence type="ECO:0000256" key="8">
    <source>
        <dbReference type="SAM" id="Phobius"/>
    </source>
</evidence>
<dbReference type="GO" id="GO:0009086">
    <property type="term" value="P:methionine biosynthetic process"/>
    <property type="evidence" value="ECO:0007669"/>
    <property type="project" value="TreeGrafter"/>
</dbReference>
<keyword evidence="5" id="KW-0274">FAD</keyword>
<reference evidence="11" key="1">
    <citation type="submission" date="2021-01" db="UniProtKB">
        <authorList>
            <consortium name="EnsemblMetazoa"/>
        </authorList>
    </citation>
    <scope>IDENTIFICATION</scope>
</reference>
<feature type="transmembrane region" description="Helical" evidence="8">
    <location>
        <begin position="34"/>
        <end position="56"/>
    </location>
</feature>
<accession>A0A7M5WWS3</accession>
<comment type="cofactor">
    <cofactor evidence="1">
        <name>FMN</name>
        <dbReference type="ChEBI" id="CHEBI:58210"/>
    </cofactor>
</comment>
<dbReference type="FunFam" id="3.40.50.80:FF:000001">
    <property type="entry name" value="NADPH--cytochrome P450 reductase 1"/>
    <property type="match status" value="1"/>
</dbReference>
<dbReference type="GO" id="GO:0050660">
    <property type="term" value="F:flavin adenine dinucleotide binding"/>
    <property type="evidence" value="ECO:0007669"/>
    <property type="project" value="TreeGrafter"/>
</dbReference>
<dbReference type="InterPro" id="IPR023173">
    <property type="entry name" value="NADPH_Cyt_P450_Rdtase_alpha"/>
</dbReference>
<evidence type="ECO:0000256" key="4">
    <source>
        <dbReference type="ARBA" id="ARBA00022643"/>
    </source>
</evidence>
<dbReference type="SUPFAM" id="SSF52343">
    <property type="entry name" value="Ferredoxin reductase-like, C-terminal NADP-linked domain"/>
    <property type="match status" value="1"/>
</dbReference>
<evidence type="ECO:0000259" key="10">
    <source>
        <dbReference type="Pfam" id="PF00667"/>
    </source>
</evidence>
<keyword evidence="6" id="KW-0521">NADP</keyword>
<evidence type="ECO:0000313" key="11">
    <source>
        <dbReference type="EnsemblMetazoa" id="CLYHEMP014004.4"/>
    </source>
</evidence>
<keyword evidence="8" id="KW-1133">Transmembrane helix</keyword>
<feature type="domain" description="Oxidoreductase FAD/NAD(P)-binding" evidence="9">
    <location>
        <begin position="209"/>
        <end position="325"/>
    </location>
</feature>
<evidence type="ECO:0000256" key="5">
    <source>
        <dbReference type="ARBA" id="ARBA00022827"/>
    </source>
</evidence>
<keyword evidence="12" id="KW-1185">Reference proteome</keyword>
<dbReference type="PRINTS" id="PR00371">
    <property type="entry name" value="FPNCR"/>
</dbReference>
<dbReference type="SUPFAM" id="SSF63380">
    <property type="entry name" value="Riboflavin synthase domain-like"/>
    <property type="match status" value="1"/>
</dbReference>
<protein>
    <submittedName>
        <fullName evidence="11">Uncharacterized protein</fullName>
    </submittedName>
</protein>
<dbReference type="GO" id="GO:0010181">
    <property type="term" value="F:FMN binding"/>
    <property type="evidence" value="ECO:0007669"/>
    <property type="project" value="TreeGrafter"/>
</dbReference>
<dbReference type="GO" id="GO:0030586">
    <property type="term" value="F:[methionine synthase] reductase (NADPH) activity"/>
    <property type="evidence" value="ECO:0007669"/>
    <property type="project" value="TreeGrafter"/>
</dbReference>
<keyword evidence="7" id="KW-0560">Oxidoreductase</keyword>
<dbReference type="Proteomes" id="UP000594262">
    <property type="component" value="Unplaced"/>
</dbReference>
<dbReference type="InterPro" id="IPR017938">
    <property type="entry name" value="Riboflavin_synthase-like_b-brl"/>
</dbReference>
<dbReference type="InterPro" id="IPR003097">
    <property type="entry name" value="CysJ-like_FAD-binding"/>
</dbReference>
<dbReference type="Gene3D" id="3.40.50.80">
    <property type="entry name" value="Nucleotide-binding domain of ferredoxin-NADP reductase (FNR) module"/>
    <property type="match status" value="1"/>
</dbReference>
<evidence type="ECO:0000256" key="3">
    <source>
        <dbReference type="ARBA" id="ARBA00022630"/>
    </source>
</evidence>
<keyword evidence="4" id="KW-0288">FMN</keyword>
<proteinExistence type="predicted"/>
<dbReference type="PANTHER" id="PTHR19384">
    <property type="entry name" value="NITRIC OXIDE SYNTHASE-RELATED"/>
    <property type="match status" value="1"/>
</dbReference>
<sequence>MYSESEEVLATNFILRKYFVKDRFNRPNERLKPYFSLITIIIIMTQYSWILTFCVLSELLSNCLNHLLSGGKEYTMFIREQSIGLVEMLMTFKSCKPPIQRVLEFLPRLLPREYSVANSPLEDKKMVRFVFNIIEFPDFLQNKRYGLCTNYLDKLTQSFQQQLHQESQKQNVEKMVHDLSIKDKPKVEMYFRRPTNFRFPEDPSRPLIMIGPGTGVAPFIGFLDHRVGLRKQDASINLGEAHLFCGCRYKEKDFLYRSEIENHLASGNLTQLYASHSRDERQGPSHTKYVQENIKKFKEKLLELIFEQQGAVYICGDAKHMGRDVTNTFVELIGEYKELSKFESIKLLDTLRKTKQFLEDVWT</sequence>
<dbReference type="InterPro" id="IPR039261">
    <property type="entry name" value="FNR_nucleotide-bd"/>
</dbReference>
<evidence type="ECO:0000313" key="12">
    <source>
        <dbReference type="Proteomes" id="UP000594262"/>
    </source>
</evidence>
<comment type="cofactor">
    <cofactor evidence="2">
        <name>FAD</name>
        <dbReference type="ChEBI" id="CHEBI:57692"/>
    </cofactor>
</comment>
<dbReference type="InterPro" id="IPR001433">
    <property type="entry name" value="OxRdtase_FAD/NAD-bd"/>
</dbReference>